<reference evidence="3 4" key="1">
    <citation type="submission" date="2019-07" db="EMBL/GenBank/DDBJ databases">
        <title>complete genome sequencing of Ornithinimicrobium sp. H23M54.</title>
        <authorList>
            <person name="Bae J.-W."/>
            <person name="Lee S.-Y."/>
        </authorList>
    </citation>
    <scope>NUCLEOTIDE SEQUENCE [LARGE SCALE GENOMIC DNA]</scope>
    <source>
        <strain evidence="3 4">H23M54</strain>
    </source>
</reference>
<name>A0A516GFJ8_9MICO</name>
<dbReference type="AlphaFoldDB" id="A0A516GFJ8"/>
<dbReference type="InterPro" id="IPR046461">
    <property type="entry name" value="TerL_ATPase"/>
</dbReference>
<protein>
    <submittedName>
        <fullName evidence="3">Terminase</fullName>
    </submittedName>
</protein>
<dbReference type="SUPFAM" id="SSF52540">
    <property type="entry name" value="P-loop containing nucleoside triphosphate hydrolases"/>
    <property type="match status" value="1"/>
</dbReference>
<dbReference type="KEGG" id="orz:FNH13_08345"/>
<dbReference type="PANTHER" id="PTHR41287:SF1">
    <property type="entry name" value="PROTEIN YMFN"/>
    <property type="match status" value="1"/>
</dbReference>
<dbReference type="Pfam" id="PF20441">
    <property type="entry name" value="TerL_nuclease"/>
    <property type="match status" value="1"/>
</dbReference>
<gene>
    <name evidence="3" type="ORF">FNH13_08345</name>
</gene>
<proteinExistence type="predicted"/>
<dbReference type="Pfam" id="PF03354">
    <property type="entry name" value="TerL_ATPase"/>
    <property type="match status" value="1"/>
</dbReference>
<evidence type="ECO:0000259" key="1">
    <source>
        <dbReference type="Pfam" id="PF03354"/>
    </source>
</evidence>
<accession>A0A516GFJ8</accession>
<dbReference type="Gene3D" id="3.40.50.300">
    <property type="entry name" value="P-loop containing nucleotide triphosphate hydrolases"/>
    <property type="match status" value="1"/>
</dbReference>
<dbReference type="InterPro" id="IPR027417">
    <property type="entry name" value="P-loop_NTPase"/>
</dbReference>
<feature type="domain" description="Terminase large subunit-like endonuclease" evidence="2">
    <location>
        <begin position="359"/>
        <end position="475"/>
    </location>
</feature>
<keyword evidence="4" id="KW-1185">Reference proteome</keyword>
<dbReference type="InterPro" id="IPR005021">
    <property type="entry name" value="Terminase_largesu-like"/>
</dbReference>
<evidence type="ECO:0000313" key="3">
    <source>
        <dbReference type="EMBL" id="QDO90295.1"/>
    </source>
</evidence>
<evidence type="ECO:0000313" key="4">
    <source>
        <dbReference type="Proteomes" id="UP000315395"/>
    </source>
</evidence>
<dbReference type="OrthoDB" id="3188010at2"/>
<dbReference type="PANTHER" id="PTHR41287">
    <property type="match status" value="1"/>
</dbReference>
<dbReference type="EMBL" id="CP041616">
    <property type="protein sequence ID" value="QDO90295.1"/>
    <property type="molecule type" value="Genomic_DNA"/>
</dbReference>
<dbReference type="Proteomes" id="UP000315395">
    <property type="component" value="Chromosome"/>
</dbReference>
<feature type="domain" description="Terminase large subunit-like ATPase" evidence="1">
    <location>
        <begin position="72"/>
        <end position="216"/>
    </location>
</feature>
<sequence>MKVGRKGNLTNGDVPLPFKPRSAVESERFYAFARKFLLTPKGTGAKMPLKIHEFQRGIVSDVLDSGARTVGVMLPRGSGKTTLNAAIALYVLFCWGEGANVVVVAVDERQAGLAFNAARRMVELNDDLSSRVHVYRDRLELPLTDSTFRTLPASPAALEGLDIVMGICDESGVISRDVFEVVQLAQGKRERSVVVAIGTPGPDPHNNVLADLRLYAEQNPDDASLRFREFSAAGFEHHPVDCSHCWDLANPALEAGFLHRDALVALLPPKTREATFRRARLCQFVTDTDGAFLPAGTWDSLEVREGIEDGTDVVLALDGSFSDDTTALLLGTVATEPHFDVLAVWERPPGDDSYRVPVSEVEQAIRDACRRWNVVEIIADPFRWTRTLQALEAESLPVVEFPHSPARLTAATGDLYSAAINQRMTHSGDPRLAAHVGAAVITEDARGIRLSKASRSRNARKIDLAACLVMAHSRATWRATRKPTRRRVASFN</sequence>
<dbReference type="InterPro" id="IPR046462">
    <property type="entry name" value="TerL_nuclease"/>
</dbReference>
<dbReference type="GO" id="GO:0004519">
    <property type="term" value="F:endonuclease activity"/>
    <property type="evidence" value="ECO:0007669"/>
    <property type="project" value="InterPro"/>
</dbReference>
<organism evidence="3 4">
    <name type="scientific">Ornithinimicrobium ciconiae</name>
    <dbReference type="NCBI Taxonomy" id="2594265"/>
    <lineage>
        <taxon>Bacteria</taxon>
        <taxon>Bacillati</taxon>
        <taxon>Actinomycetota</taxon>
        <taxon>Actinomycetes</taxon>
        <taxon>Micrococcales</taxon>
        <taxon>Ornithinimicrobiaceae</taxon>
        <taxon>Ornithinimicrobium</taxon>
    </lineage>
</organism>
<evidence type="ECO:0000259" key="2">
    <source>
        <dbReference type="Pfam" id="PF20441"/>
    </source>
</evidence>